<reference evidence="4 5" key="1">
    <citation type="submission" date="2020-04" db="EMBL/GenBank/DDBJ databases">
        <authorList>
            <person name="Hitch T.C.A."/>
            <person name="Wylensek D."/>
            <person name="Clavel T."/>
        </authorList>
    </citation>
    <scope>NUCLEOTIDE SEQUENCE [LARGE SCALE GENOMIC DNA]</scope>
    <source>
        <strain evidence="4 5">PG-251-APC-1</strain>
    </source>
</reference>
<dbReference type="GO" id="GO:0003887">
    <property type="term" value="F:DNA-directed DNA polymerase activity"/>
    <property type="evidence" value="ECO:0007669"/>
    <property type="project" value="TreeGrafter"/>
</dbReference>
<proteinExistence type="inferred from homology"/>
<dbReference type="SUPFAM" id="SSF56672">
    <property type="entry name" value="DNA/RNA polymerases"/>
    <property type="match status" value="1"/>
</dbReference>
<comment type="caution">
    <text evidence="4">The sequence shown here is derived from an EMBL/GenBank/DDBJ whole genome shotgun (WGS) entry which is preliminary data.</text>
</comment>
<comment type="similarity">
    <text evidence="1">Belongs to the DNA polymerase type-Y family.</text>
</comment>
<dbReference type="PANTHER" id="PTHR11076:SF35">
    <property type="entry name" value="DNA REPAIR PROTEIN HOMOLOG YOBH"/>
    <property type="match status" value="1"/>
</dbReference>
<sequence length="498" mass="56184">MPARSYIAIDLKSFYASVECMERGLDPLTTHLVVADPSRTEKTICLAVSPSLKAHGIPGRARYFEVIQKVHAANALRRQKAPGRRFTGESSDALELAADPSLAISYLTAVPRMALYIEHSTRVYSVYLKYFSPDDIHVYSIDEVFIDATSYLKNYRTSVHELTKTVILDVLRSTGITATAGIGTNLYLAKVAMDIMAKKVAADEDGVRIACLDEMSYRQQLWHHTPLRDFWRVGRGYVQKLEKYGIKTMGDIARYSIHSEDLLFRLFGVNAELLIDHAWGYEPCTMADIKAYQPSSRSIGSGQVLHSPYEVEKARLVVKEMVDSLALDLVGKRLVTDQLVLTVGYDIESLSPERGYTGLVITDSYGRQLPQHGHGTVNLGQFTSSSRRMTHAVLELFDRIVDQKLLVRRINLVAAHVLHESQIGKDKKPRQLDLFTDYATKQKREEQEQGQLQKERKKQEAILKIRERYGKNALLKGMNLEEGATTRERNQQIGGHKA</sequence>
<dbReference type="InterPro" id="IPR043502">
    <property type="entry name" value="DNA/RNA_pol_sf"/>
</dbReference>
<dbReference type="InterPro" id="IPR017961">
    <property type="entry name" value="DNA_pol_Y-fam_little_finger"/>
</dbReference>
<dbReference type="GO" id="GO:0005829">
    <property type="term" value="C:cytosol"/>
    <property type="evidence" value="ECO:0007669"/>
    <property type="project" value="TreeGrafter"/>
</dbReference>
<dbReference type="PANTHER" id="PTHR11076">
    <property type="entry name" value="DNA REPAIR POLYMERASE UMUC / TRANSFERASE FAMILY MEMBER"/>
    <property type="match status" value="1"/>
</dbReference>
<dbReference type="EMBL" id="JABAFY010000020">
    <property type="protein sequence ID" value="NME52235.1"/>
    <property type="molecule type" value="Genomic_DNA"/>
</dbReference>
<dbReference type="GO" id="GO:0003684">
    <property type="term" value="F:damaged DNA binding"/>
    <property type="evidence" value="ECO:0007669"/>
    <property type="project" value="InterPro"/>
</dbReference>
<evidence type="ECO:0000313" key="5">
    <source>
        <dbReference type="Proteomes" id="UP000522333"/>
    </source>
</evidence>
<organism evidence="4 5">
    <name type="scientific">Desulfovibrio piger</name>
    <dbReference type="NCBI Taxonomy" id="901"/>
    <lineage>
        <taxon>Bacteria</taxon>
        <taxon>Pseudomonadati</taxon>
        <taxon>Thermodesulfobacteriota</taxon>
        <taxon>Desulfovibrionia</taxon>
        <taxon>Desulfovibrionales</taxon>
        <taxon>Desulfovibrionaceae</taxon>
        <taxon>Desulfovibrio</taxon>
    </lineage>
</organism>
<dbReference type="GO" id="GO:0009432">
    <property type="term" value="P:SOS response"/>
    <property type="evidence" value="ECO:0007669"/>
    <property type="project" value="TreeGrafter"/>
</dbReference>
<dbReference type="InterPro" id="IPR043128">
    <property type="entry name" value="Rev_trsase/Diguanyl_cyclase"/>
</dbReference>
<gene>
    <name evidence="4" type="ORF">HF854_06775</name>
</gene>
<dbReference type="InterPro" id="IPR050116">
    <property type="entry name" value="DNA_polymerase-Y"/>
</dbReference>
<dbReference type="Proteomes" id="UP000522333">
    <property type="component" value="Unassembled WGS sequence"/>
</dbReference>
<dbReference type="Gene3D" id="3.30.70.270">
    <property type="match status" value="1"/>
</dbReference>
<feature type="domain" description="UmuC" evidence="3">
    <location>
        <begin position="6"/>
        <end position="234"/>
    </location>
</feature>
<dbReference type="GO" id="GO:0042276">
    <property type="term" value="P:error-prone translesion synthesis"/>
    <property type="evidence" value="ECO:0007669"/>
    <property type="project" value="TreeGrafter"/>
</dbReference>
<dbReference type="Gene3D" id="1.10.150.20">
    <property type="entry name" value="5' to 3' exonuclease, C-terminal subdomain"/>
    <property type="match status" value="1"/>
</dbReference>
<keyword evidence="4" id="KW-0808">Transferase</keyword>
<evidence type="ECO:0000256" key="1">
    <source>
        <dbReference type="ARBA" id="ARBA00010945"/>
    </source>
</evidence>
<evidence type="ECO:0000256" key="2">
    <source>
        <dbReference type="SAM" id="MobiDB-lite"/>
    </source>
</evidence>
<dbReference type="PROSITE" id="PS50173">
    <property type="entry name" value="UMUC"/>
    <property type="match status" value="1"/>
</dbReference>
<accession>A0A848CC83</accession>
<protein>
    <submittedName>
        <fullName evidence="4">Nucleotidyltransferase</fullName>
    </submittedName>
</protein>
<dbReference type="Pfam" id="PF00817">
    <property type="entry name" value="IMS"/>
    <property type="match status" value="1"/>
</dbReference>
<dbReference type="InterPro" id="IPR001126">
    <property type="entry name" value="UmuC"/>
</dbReference>
<dbReference type="RefSeq" id="WP_168935614.1">
    <property type="nucleotide sequence ID" value="NZ_JABAFY010000020.1"/>
</dbReference>
<name>A0A848CC83_9BACT</name>
<feature type="region of interest" description="Disordered" evidence="2">
    <location>
        <begin position="476"/>
        <end position="498"/>
    </location>
</feature>
<evidence type="ECO:0000313" key="4">
    <source>
        <dbReference type="EMBL" id="NME52235.1"/>
    </source>
</evidence>
<evidence type="ECO:0000259" key="3">
    <source>
        <dbReference type="PROSITE" id="PS50173"/>
    </source>
</evidence>
<dbReference type="GO" id="GO:0006281">
    <property type="term" value="P:DNA repair"/>
    <property type="evidence" value="ECO:0007669"/>
    <property type="project" value="InterPro"/>
</dbReference>
<dbReference type="Pfam" id="PF11799">
    <property type="entry name" value="IMS_C"/>
    <property type="match status" value="1"/>
</dbReference>
<dbReference type="AlphaFoldDB" id="A0A848CC83"/>